<dbReference type="PANTHER" id="PTHR23235">
    <property type="entry name" value="KRUEPPEL-LIKE TRANSCRIPTION FACTOR"/>
    <property type="match status" value="1"/>
</dbReference>
<feature type="region of interest" description="Disordered" evidence="5">
    <location>
        <begin position="465"/>
        <end position="559"/>
    </location>
</feature>
<feature type="region of interest" description="Disordered" evidence="5">
    <location>
        <begin position="416"/>
        <end position="446"/>
    </location>
</feature>
<dbReference type="GO" id="GO:0000981">
    <property type="term" value="F:DNA-binding transcription factor activity, RNA polymerase II-specific"/>
    <property type="evidence" value="ECO:0007669"/>
    <property type="project" value="TreeGrafter"/>
</dbReference>
<evidence type="ECO:0000256" key="5">
    <source>
        <dbReference type="SAM" id="MobiDB-lite"/>
    </source>
</evidence>
<feature type="compositionally biased region" description="Pro residues" evidence="5">
    <location>
        <begin position="22"/>
        <end position="34"/>
    </location>
</feature>
<evidence type="ECO:0000256" key="3">
    <source>
        <dbReference type="ARBA" id="ARBA00022833"/>
    </source>
</evidence>
<dbReference type="GO" id="GO:0000978">
    <property type="term" value="F:RNA polymerase II cis-regulatory region sequence-specific DNA binding"/>
    <property type="evidence" value="ECO:0007669"/>
    <property type="project" value="TreeGrafter"/>
</dbReference>
<dbReference type="AlphaFoldDB" id="A0A5C5FZG5"/>
<dbReference type="OrthoDB" id="6077919at2759"/>
<evidence type="ECO:0000256" key="4">
    <source>
        <dbReference type="PROSITE-ProRule" id="PRU00042"/>
    </source>
</evidence>
<name>A0A5C5FZG5_9BASI</name>
<dbReference type="STRING" id="5288.A0A5C5FZG5"/>
<organism evidence="7 8">
    <name type="scientific">Rhodotorula diobovata</name>
    <dbReference type="NCBI Taxonomy" id="5288"/>
    <lineage>
        <taxon>Eukaryota</taxon>
        <taxon>Fungi</taxon>
        <taxon>Dikarya</taxon>
        <taxon>Basidiomycota</taxon>
        <taxon>Pucciniomycotina</taxon>
        <taxon>Microbotryomycetes</taxon>
        <taxon>Sporidiobolales</taxon>
        <taxon>Sporidiobolaceae</taxon>
        <taxon>Rhodotorula</taxon>
    </lineage>
</organism>
<dbReference type="EMBL" id="SOZI01000029">
    <property type="protein sequence ID" value="TNY22218.1"/>
    <property type="molecule type" value="Genomic_DNA"/>
</dbReference>
<dbReference type="PANTHER" id="PTHR23235:SF120">
    <property type="entry name" value="KRUPPEL-LIKE FACTOR 15"/>
    <property type="match status" value="1"/>
</dbReference>
<feature type="compositionally biased region" description="Low complexity" evidence="5">
    <location>
        <begin position="476"/>
        <end position="492"/>
    </location>
</feature>
<evidence type="ECO:0000313" key="8">
    <source>
        <dbReference type="Proteomes" id="UP000311382"/>
    </source>
</evidence>
<keyword evidence="8" id="KW-1185">Reference proteome</keyword>
<feature type="domain" description="C2H2-type" evidence="6">
    <location>
        <begin position="563"/>
        <end position="592"/>
    </location>
</feature>
<evidence type="ECO:0000256" key="2">
    <source>
        <dbReference type="ARBA" id="ARBA00022771"/>
    </source>
</evidence>
<sequence length="666" mass="69766">MSSRWSALLASSRSSTALPSFPRHPTPPPPPPPVHGSVPHHQADPIGRHPSAAAPVRPTDSPDSPAGTNCGSEAPAGVPIEGFPAGVQLPWLRRTQYDTGGDGVERLEEEFETESLSGDGGGGQGNGNARHGAYPAFAPLPEQPFFAQSTIGDDERRHVAIQEDTPGSASDIGGDYAFTFDSPVLVPTRGVGERDHEHDAEYASPGSHAAYSPAEQPLGAVSPISPILGAVERESDTSYFGQQAVYGAPPGAQYPAFGYETGSTSAAPSYGVHGPPASSSSMYGGPSSAPTYSHDAYLAGPASYPPTFAAPLSMAAYQSFAYAQTTSTSGHLTSAATYDDDGGDAGIGYSGFAPLQAATFHPAQQRRVSTGGIFPHFRSPSHFASAYHGSRAPSPPRSSSSLLAANVPFVESTSPPLLPVKSEADELDLPPPLPQSPEQSFYGSPMSASSFGSGGFVGWAGADASGSVAAPPPAPSNANKYPSPSSSSSKHASGSKKPPHKRRPSIGHRDEDADYSPSSPETEAAPRRDTGTGGRPISPITGKPIKRISKRGWPPKDAHKRTYRCEVEGCGKTFGRPSARDTHMRSHTGVKPFTCPIPSCSRSFGVFSNLKRHMIVHPTVDFRQVSVHDLPHMRFVPDGPGAAPTLDGGRLEWIEEDEEDGQGMQE</sequence>
<proteinExistence type="predicted"/>
<dbReference type="Proteomes" id="UP000311382">
    <property type="component" value="Unassembled WGS sequence"/>
</dbReference>
<dbReference type="GO" id="GO:0008270">
    <property type="term" value="F:zinc ion binding"/>
    <property type="evidence" value="ECO:0007669"/>
    <property type="project" value="UniProtKB-KW"/>
</dbReference>
<feature type="region of interest" description="Disordered" evidence="5">
    <location>
        <begin position="1"/>
        <end position="83"/>
    </location>
</feature>
<keyword evidence="3" id="KW-0862">Zinc</keyword>
<dbReference type="SUPFAM" id="SSF57667">
    <property type="entry name" value="beta-beta-alpha zinc fingers"/>
    <property type="match status" value="1"/>
</dbReference>
<feature type="compositionally biased region" description="Low complexity" evidence="5">
    <location>
        <begin position="436"/>
        <end position="446"/>
    </location>
</feature>
<dbReference type="InterPro" id="IPR013087">
    <property type="entry name" value="Znf_C2H2_type"/>
</dbReference>
<feature type="compositionally biased region" description="Basic and acidic residues" evidence="5">
    <location>
        <begin position="191"/>
        <end position="201"/>
    </location>
</feature>
<evidence type="ECO:0000256" key="1">
    <source>
        <dbReference type="ARBA" id="ARBA00022723"/>
    </source>
</evidence>
<accession>A0A5C5FZG5</accession>
<dbReference type="SMART" id="SM00355">
    <property type="entry name" value="ZnF_C2H2"/>
    <property type="match status" value="2"/>
</dbReference>
<protein>
    <recommendedName>
        <fullName evidence="6">C2H2-type domain-containing protein</fullName>
    </recommendedName>
</protein>
<reference evidence="7 8" key="1">
    <citation type="submission" date="2019-03" db="EMBL/GenBank/DDBJ databases">
        <title>Rhodosporidium diobovatum UCD-FST 08-225 genome sequencing, assembly, and annotation.</title>
        <authorList>
            <person name="Fakankun I.U."/>
            <person name="Fristensky B."/>
            <person name="Levin D.B."/>
        </authorList>
    </citation>
    <scope>NUCLEOTIDE SEQUENCE [LARGE SCALE GENOMIC DNA]</scope>
    <source>
        <strain evidence="7 8">UCD-FST 08-225</strain>
    </source>
</reference>
<comment type="caution">
    <text evidence="7">The sequence shown here is derived from an EMBL/GenBank/DDBJ whole genome shotgun (WGS) entry which is preliminary data.</text>
</comment>
<evidence type="ECO:0000313" key="7">
    <source>
        <dbReference type="EMBL" id="TNY22218.1"/>
    </source>
</evidence>
<feature type="compositionally biased region" description="Basic residues" evidence="5">
    <location>
        <begin position="493"/>
        <end position="506"/>
    </location>
</feature>
<dbReference type="InterPro" id="IPR036236">
    <property type="entry name" value="Znf_C2H2_sf"/>
</dbReference>
<keyword evidence="2 4" id="KW-0863">Zinc-finger</keyword>
<feature type="region of interest" description="Disordered" evidence="5">
    <location>
        <begin position="190"/>
        <end position="213"/>
    </location>
</feature>
<evidence type="ECO:0000259" key="6">
    <source>
        <dbReference type="PROSITE" id="PS50157"/>
    </source>
</evidence>
<gene>
    <name evidence="7" type="ORF">DMC30DRAFT_160821</name>
</gene>
<feature type="domain" description="C2H2-type" evidence="6">
    <location>
        <begin position="593"/>
        <end position="617"/>
    </location>
</feature>
<dbReference type="Gene3D" id="3.30.160.60">
    <property type="entry name" value="Classic Zinc Finger"/>
    <property type="match status" value="2"/>
</dbReference>
<dbReference type="Pfam" id="PF00096">
    <property type="entry name" value="zf-C2H2"/>
    <property type="match status" value="2"/>
</dbReference>
<keyword evidence="1" id="KW-0479">Metal-binding</keyword>
<dbReference type="PROSITE" id="PS00028">
    <property type="entry name" value="ZINC_FINGER_C2H2_1"/>
    <property type="match status" value="2"/>
</dbReference>
<dbReference type="PROSITE" id="PS50157">
    <property type="entry name" value="ZINC_FINGER_C2H2_2"/>
    <property type="match status" value="2"/>
</dbReference>
<feature type="compositionally biased region" description="Low complexity" evidence="5">
    <location>
        <begin position="1"/>
        <end position="21"/>
    </location>
</feature>